<keyword evidence="2" id="KW-1185">Reference proteome</keyword>
<accession>A0ACC3YD85</accession>
<dbReference type="EMBL" id="VUJX02000015">
    <property type="protein sequence ID" value="KAL0929716.1"/>
    <property type="molecule type" value="Genomic_DNA"/>
</dbReference>
<reference evidence="1 2" key="1">
    <citation type="journal article" date="2020" name="Phytopathology">
        <title>Genome Sequence Resources of Colletotrichum truncatum, C. plurivorum, C. musicola, and C. sojae: Four Species Pathogenic to Soybean (Glycine max).</title>
        <authorList>
            <person name="Rogerio F."/>
            <person name="Boufleur T.R."/>
            <person name="Ciampi-Guillardi M."/>
            <person name="Sukno S.A."/>
            <person name="Thon M.R."/>
            <person name="Massola Junior N.S."/>
            <person name="Baroncelli R."/>
        </authorList>
    </citation>
    <scope>NUCLEOTIDE SEQUENCE [LARGE SCALE GENOMIC DNA]</scope>
    <source>
        <strain evidence="1 2">CMES1059</strain>
    </source>
</reference>
<comment type="caution">
    <text evidence="1">The sequence shown here is derived from an EMBL/GenBank/DDBJ whole genome shotgun (WGS) entry which is preliminary data.</text>
</comment>
<gene>
    <name evidence="1" type="ORF">CTRU02_215358</name>
</gene>
<name>A0ACC3YD85_COLTU</name>
<evidence type="ECO:0000313" key="1">
    <source>
        <dbReference type="EMBL" id="KAL0929716.1"/>
    </source>
</evidence>
<organism evidence="1 2">
    <name type="scientific">Colletotrichum truncatum</name>
    <name type="common">Anthracnose fungus</name>
    <name type="synonym">Colletotrichum capsici</name>
    <dbReference type="NCBI Taxonomy" id="5467"/>
    <lineage>
        <taxon>Eukaryota</taxon>
        <taxon>Fungi</taxon>
        <taxon>Dikarya</taxon>
        <taxon>Ascomycota</taxon>
        <taxon>Pezizomycotina</taxon>
        <taxon>Sordariomycetes</taxon>
        <taxon>Hypocreomycetidae</taxon>
        <taxon>Glomerellales</taxon>
        <taxon>Glomerellaceae</taxon>
        <taxon>Colletotrichum</taxon>
        <taxon>Colletotrichum truncatum species complex</taxon>
    </lineage>
</organism>
<proteinExistence type="predicted"/>
<protein>
    <submittedName>
        <fullName evidence="1">Uncharacterized protein</fullName>
    </submittedName>
</protein>
<evidence type="ECO:0000313" key="2">
    <source>
        <dbReference type="Proteomes" id="UP000805649"/>
    </source>
</evidence>
<sequence>MINENTMASDTQTSSICLNVAIDHRIRRLSKPVRKYETDPSTHVSRIEKAGQLLKLPRPEIQVTAEMAGPSVKGGIAVMLQQPRHNHPFEKGLDAVIDDCETFRALEDIFNVVSCGSLDFRKDISVIDLLPYVSGEISEVDDAALQNAFRTSASVICDKEPDVLLCAGKIPMPIKRAREVKDNSRVYLIENLGVGEQFGRTPKRPIQAKLRPEGQRGFVTIPRVNGFHPSFAINRHSHISILRQLQILIGAEVCGMYRSDWEEMAWMDILRLRCLSISNTANTSARSPTPATPSKSKPWRSSSRYIPEYQVLYSEALLDIRTCVSRLVSTDQQYEVLLNSGLSEKCNDASLILGQMHRLKKRGWPDSVAWKNEAALREAGAETDLFVAKTTQAVGAASKNKPLVKILRQNLKNISDLVTTVSTRPRKQFDLNVGDAVAAFLQLAVDVETLLLDLLQKKEDALNSQGQEDILSKQFSKMGLAPVVTEVSAPTS</sequence>
<dbReference type="Proteomes" id="UP000805649">
    <property type="component" value="Unassembled WGS sequence"/>
</dbReference>